<dbReference type="InterPro" id="IPR013324">
    <property type="entry name" value="RNA_pol_sigma_r3/r4-like"/>
</dbReference>
<dbReference type="InterPro" id="IPR036388">
    <property type="entry name" value="WH-like_DNA-bd_sf"/>
</dbReference>
<dbReference type="Pfam" id="PF04542">
    <property type="entry name" value="Sigma70_r2"/>
    <property type="match status" value="1"/>
</dbReference>
<dbReference type="AlphaFoldDB" id="A0A1F6BRN8"/>
<evidence type="ECO:0008006" key="10">
    <source>
        <dbReference type="Google" id="ProtNLM"/>
    </source>
</evidence>
<evidence type="ECO:0000256" key="2">
    <source>
        <dbReference type="ARBA" id="ARBA00023015"/>
    </source>
</evidence>
<protein>
    <recommendedName>
        <fullName evidence="10">RNA polymerase sigma factor</fullName>
    </recommendedName>
</protein>
<dbReference type="GO" id="GO:0016987">
    <property type="term" value="F:sigma factor activity"/>
    <property type="evidence" value="ECO:0007669"/>
    <property type="project" value="UniProtKB-KW"/>
</dbReference>
<dbReference type="InterPro" id="IPR014284">
    <property type="entry name" value="RNA_pol_sigma-70_dom"/>
</dbReference>
<evidence type="ECO:0000256" key="3">
    <source>
        <dbReference type="ARBA" id="ARBA00023082"/>
    </source>
</evidence>
<name>A0A1F6BRN8_9BACT</name>
<evidence type="ECO:0000256" key="4">
    <source>
        <dbReference type="ARBA" id="ARBA00023125"/>
    </source>
</evidence>
<accession>A0A1F6BRN8</accession>
<dbReference type="SUPFAM" id="SSF88659">
    <property type="entry name" value="Sigma3 and sigma4 domains of RNA polymerase sigma factors"/>
    <property type="match status" value="1"/>
</dbReference>
<evidence type="ECO:0000259" key="6">
    <source>
        <dbReference type="Pfam" id="PF04542"/>
    </source>
</evidence>
<keyword evidence="3" id="KW-0731">Sigma factor</keyword>
<reference evidence="8 9" key="1">
    <citation type="journal article" date="2016" name="Nat. Commun.">
        <title>Thousands of microbial genomes shed light on interconnected biogeochemical processes in an aquifer system.</title>
        <authorList>
            <person name="Anantharaman K."/>
            <person name="Brown C.T."/>
            <person name="Hug L.A."/>
            <person name="Sharon I."/>
            <person name="Castelle C.J."/>
            <person name="Probst A.J."/>
            <person name="Thomas B.C."/>
            <person name="Singh A."/>
            <person name="Wilkins M.J."/>
            <person name="Karaoz U."/>
            <person name="Brodie E.L."/>
            <person name="Williams K.H."/>
            <person name="Hubbard S.S."/>
            <person name="Banfield J.F."/>
        </authorList>
    </citation>
    <scope>NUCLEOTIDE SEQUENCE [LARGE SCALE GENOMIC DNA]</scope>
</reference>
<evidence type="ECO:0000259" key="7">
    <source>
        <dbReference type="Pfam" id="PF08281"/>
    </source>
</evidence>
<dbReference type="InterPro" id="IPR007627">
    <property type="entry name" value="RNA_pol_sigma70_r2"/>
</dbReference>
<organism evidence="8 9">
    <name type="scientific">Candidatus Jorgensenbacteria bacterium GWC1_48_12</name>
    <dbReference type="NCBI Taxonomy" id="1798469"/>
    <lineage>
        <taxon>Bacteria</taxon>
        <taxon>Candidatus Joergenseniibacteriota</taxon>
    </lineage>
</organism>
<feature type="domain" description="RNA polymerase sigma factor 70 region 4 type 2" evidence="7">
    <location>
        <begin position="130"/>
        <end position="178"/>
    </location>
</feature>
<dbReference type="Pfam" id="PF08281">
    <property type="entry name" value="Sigma70_r4_2"/>
    <property type="match status" value="1"/>
</dbReference>
<keyword evidence="2" id="KW-0805">Transcription regulation</keyword>
<dbReference type="Gene3D" id="1.10.1740.10">
    <property type="match status" value="1"/>
</dbReference>
<dbReference type="SUPFAM" id="SSF88946">
    <property type="entry name" value="Sigma2 domain of RNA polymerase sigma factors"/>
    <property type="match status" value="1"/>
</dbReference>
<dbReference type="GO" id="GO:0003677">
    <property type="term" value="F:DNA binding"/>
    <property type="evidence" value="ECO:0007669"/>
    <property type="project" value="UniProtKB-KW"/>
</dbReference>
<dbReference type="Proteomes" id="UP000179324">
    <property type="component" value="Unassembled WGS sequence"/>
</dbReference>
<keyword evidence="4" id="KW-0238">DNA-binding</keyword>
<dbReference type="EMBL" id="MFKI01000005">
    <property type="protein sequence ID" value="OGG39605.1"/>
    <property type="molecule type" value="Genomic_DNA"/>
</dbReference>
<proteinExistence type="inferred from homology"/>
<evidence type="ECO:0000313" key="9">
    <source>
        <dbReference type="Proteomes" id="UP000179324"/>
    </source>
</evidence>
<dbReference type="InterPro" id="IPR013249">
    <property type="entry name" value="RNA_pol_sigma70_r4_t2"/>
</dbReference>
<dbReference type="Gene3D" id="1.10.10.10">
    <property type="entry name" value="Winged helix-like DNA-binding domain superfamily/Winged helix DNA-binding domain"/>
    <property type="match status" value="1"/>
</dbReference>
<dbReference type="NCBIfam" id="TIGR02937">
    <property type="entry name" value="sigma70-ECF"/>
    <property type="match status" value="1"/>
</dbReference>
<dbReference type="InterPro" id="IPR039425">
    <property type="entry name" value="RNA_pol_sigma-70-like"/>
</dbReference>
<dbReference type="GO" id="GO:0006352">
    <property type="term" value="P:DNA-templated transcription initiation"/>
    <property type="evidence" value="ECO:0007669"/>
    <property type="project" value="InterPro"/>
</dbReference>
<evidence type="ECO:0000256" key="1">
    <source>
        <dbReference type="ARBA" id="ARBA00010641"/>
    </source>
</evidence>
<comment type="similarity">
    <text evidence="1">Belongs to the sigma-70 factor family. ECF subfamily.</text>
</comment>
<comment type="caution">
    <text evidence="8">The sequence shown here is derived from an EMBL/GenBank/DDBJ whole genome shotgun (WGS) entry which is preliminary data.</text>
</comment>
<evidence type="ECO:0000256" key="5">
    <source>
        <dbReference type="ARBA" id="ARBA00023163"/>
    </source>
</evidence>
<dbReference type="PANTHER" id="PTHR43133:SF8">
    <property type="entry name" value="RNA POLYMERASE SIGMA FACTOR HI_1459-RELATED"/>
    <property type="match status" value="1"/>
</dbReference>
<sequence>MDFEEKDEEILAASLNKPALFKILVDRYQEAFIRKALGILKQREEAEDVVQDAFVKIYRNAGKFKKIEGIEFKSWAYRVLVNTAISRYRQISKKRQAESANPLDLELASERNLSTEDIVLESETKSVTADLISRLPKHLAHLVSLYYLEDKSYKDIAKEESVTIPALKMKLFRAKKLLKELVNKNEDERKK</sequence>
<evidence type="ECO:0000313" key="8">
    <source>
        <dbReference type="EMBL" id="OGG39605.1"/>
    </source>
</evidence>
<gene>
    <name evidence="8" type="ORF">A2127_00350</name>
</gene>
<keyword evidence="5" id="KW-0804">Transcription</keyword>
<feature type="domain" description="RNA polymerase sigma-70 region 2" evidence="6">
    <location>
        <begin position="24"/>
        <end position="90"/>
    </location>
</feature>
<dbReference type="InterPro" id="IPR013325">
    <property type="entry name" value="RNA_pol_sigma_r2"/>
</dbReference>
<dbReference type="PANTHER" id="PTHR43133">
    <property type="entry name" value="RNA POLYMERASE ECF-TYPE SIGMA FACTO"/>
    <property type="match status" value="1"/>
</dbReference>